<keyword evidence="1" id="KW-0805">Transcription regulation</keyword>
<dbReference type="InterPro" id="IPR028082">
    <property type="entry name" value="Peripla_BP_I"/>
</dbReference>
<protein>
    <submittedName>
        <fullName evidence="5">HTH-type transcriptional repressor CytR</fullName>
    </submittedName>
</protein>
<dbReference type="GO" id="GO:0000976">
    <property type="term" value="F:transcription cis-regulatory region binding"/>
    <property type="evidence" value="ECO:0007669"/>
    <property type="project" value="TreeGrafter"/>
</dbReference>
<dbReference type="PANTHER" id="PTHR30146:SF109">
    <property type="entry name" value="HTH-TYPE TRANSCRIPTIONAL REGULATOR GALS"/>
    <property type="match status" value="1"/>
</dbReference>
<dbReference type="AlphaFoldDB" id="A0A645H413"/>
<sequence length="147" mass="16655">MRNRPGYLRAHGFFSEFNPSYDMSLLYDGDFSIDQGYAAMKAIIEREDRPTGVFTTNYYTTIGALRYCREAHLEFPRDISFIGFDNIGAIPILGPPLTIIEQPIVEIGKQAVSLLLQQIEHPDISSRTPIEMLLKTRLIITDSVKSI</sequence>
<feature type="domain" description="Transcriptional regulator LacI/GalR-like sensor" evidence="4">
    <location>
        <begin position="28"/>
        <end position="140"/>
    </location>
</feature>
<proteinExistence type="predicted"/>
<keyword evidence="3" id="KW-0804">Transcription</keyword>
<gene>
    <name evidence="5" type="primary">cytR_28</name>
    <name evidence="5" type="ORF">SDC9_180545</name>
</gene>
<dbReference type="InterPro" id="IPR046335">
    <property type="entry name" value="LacI/GalR-like_sensor"/>
</dbReference>
<organism evidence="5">
    <name type="scientific">bioreactor metagenome</name>
    <dbReference type="NCBI Taxonomy" id="1076179"/>
    <lineage>
        <taxon>unclassified sequences</taxon>
        <taxon>metagenomes</taxon>
        <taxon>ecological metagenomes</taxon>
    </lineage>
</organism>
<comment type="caution">
    <text evidence="5">The sequence shown here is derived from an EMBL/GenBank/DDBJ whole genome shotgun (WGS) entry which is preliminary data.</text>
</comment>
<dbReference type="EMBL" id="VSSQ01085381">
    <property type="protein sequence ID" value="MPN33062.1"/>
    <property type="molecule type" value="Genomic_DNA"/>
</dbReference>
<evidence type="ECO:0000259" key="4">
    <source>
        <dbReference type="Pfam" id="PF13377"/>
    </source>
</evidence>
<dbReference type="Gene3D" id="3.40.50.2300">
    <property type="match status" value="1"/>
</dbReference>
<dbReference type="PANTHER" id="PTHR30146">
    <property type="entry name" value="LACI-RELATED TRANSCRIPTIONAL REPRESSOR"/>
    <property type="match status" value="1"/>
</dbReference>
<dbReference type="CDD" id="cd06267">
    <property type="entry name" value="PBP1_LacI_sugar_binding-like"/>
    <property type="match status" value="1"/>
</dbReference>
<dbReference type="SUPFAM" id="SSF53822">
    <property type="entry name" value="Periplasmic binding protein-like I"/>
    <property type="match status" value="1"/>
</dbReference>
<name>A0A645H413_9ZZZZ</name>
<reference evidence="5" key="1">
    <citation type="submission" date="2019-08" db="EMBL/GenBank/DDBJ databases">
        <authorList>
            <person name="Kucharzyk K."/>
            <person name="Murdoch R.W."/>
            <person name="Higgins S."/>
            <person name="Loffler F."/>
        </authorList>
    </citation>
    <scope>NUCLEOTIDE SEQUENCE</scope>
</reference>
<evidence type="ECO:0000256" key="3">
    <source>
        <dbReference type="ARBA" id="ARBA00023163"/>
    </source>
</evidence>
<keyword evidence="2" id="KW-0238">DNA-binding</keyword>
<dbReference type="Pfam" id="PF13377">
    <property type="entry name" value="Peripla_BP_3"/>
    <property type="match status" value="1"/>
</dbReference>
<accession>A0A645H413</accession>
<evidence type="ECO:0000313" key="5">
    <source>
        <dbReference type="EMBL" id="MPN33062.1"/>
    </source>
</evidence>
<dbReference type="GO" id="GO:0003700">
    <property type="term" value="F:DNA-binding transcription factor activity"/>
    <property type="evidence" value="ECO:0007669"/>
    <property type="project" value="TreeGrafter"/>
</dbReference>
<evidence type="ECO:0000256" key="1">
    <source>
        <dbReference type="ARBA" id="ARBA00023015"/>
    </source>
</evidence>
<evidence type="ECO:0000256" key="2">
    <source>
        <dbReference type="ARBA" id="ARBA00023125"/>
    </source>
</evidence>